<dbReference type="EMBL" id="BAABUK010000025">
    <property type="protein sequence ID" value="GAA5815325.1"/>
    <property type="molecule type" value="Genomic_DNA"/>
</dbReference>
<accession>A0ABP9Z880</accession>
<dbReference type="InterPro" id="IPR036866">
    <property type="entry name" value="RibonucZ/Hydroxyglut_hydro"/>
</dbReference>
<sequence>MATVVEIIFLGTGTSSSVPTIACLTNRKKKCRVCLSTQTPEGIKNNRRNTSLVVRFRKHNDPVGFRLRNVLIDCGKTFYTSAVNILPRYGVRELDGVIITHGHADACYGMDDLRGWTLGGIVQRHINVYLAPETMEVVARTFPFLVDSSLATGGGEVADFKYHVFDPKKKFTIEGLDFTPLAVHHGIYMTTREPYICYGFKFDNISYISDTNYIPQDTMETIKQSRVFVVDCLRLTIPHASHFSLDQSNDAAREVKAAKTYYVGFAHRVDHYALEESLKELEISENLKVAPAYDGLRVSLENEGELIESSYFEPTPIVIKE</sequence>
<dbReference type="PANTHER" id="PTHR42663:SF6">
    <property type="entry name" value="HYDROLASE C777.06C-RELATED"/>
    <property type="match status" value="1"/>
</dbReference>
<evidence type="ECO:0000259" key="1">
    <source>
        <dbReference type="Pfam" id="PF12706"/>
    </source>
</evidence>
<dbReference type="PANTHER" id="PTHR42663">
    <property type="entry name" value="HYDROLASE C777.06C-RELATED-RELATED"/>
    <property type="match status" value="1"/>
</dbReference>
<gene>
    <name evidence="2" type="ORF">MFLAVUS_008831</name>
</gene>
<dbReference type="CDD" id="cd16279">
    <property type="entry name" value="metallo-hydrolase-like_MBL-fold"/>
    <property type="match status" value="1"/>
</dbReference>
<dbReference type="SUPFAM" id="SSF56281">
    <property type="entry name" value="Metallo-hydrolase/oxidoreductase"/>
    <property type="match status" value="1"/>
</dbReference>
<dbReference type="Gene3D" id="3.60.15.10">
    <property type="entry name" value="Ribonuclease Z/Hydroxyacylglutathione hydrolase-like"/>
    <property type="match status" value="1"/>
</dbReference>
<evidence type="ECO:0000313" key="2">
    <source>
        <dbReference type="EMBL" id="GAA5815325.1"/>
    </source>
</evidence>
<reference evidence="2 3" key="1">
    <citation type="submission" date="2024-04" db="EMBL/GenBank/DDBJ databases">
        <title>genome sequences of Mucor flavus KT1a and Helicostylum pulchrum KT1b strains isolated from the surface of a dry-aged beef.</title>
        <authorList>
            <person name="Toyotome T."/>
            <person name="Hosono M."/>
            <person name="Torimaru M."/>
            <person name="Fukuda K."/>
            <person name="Mikami N."/>
        </authorList>
    </citation>
    <scope>NUCLEOTIDE SEQUENCE [LARGE SCALE GENOMIC DNA]</scope>
    <source>
        <strain evidence="2 3">KT1a</strain>
    </source>
</reference>
<keyword evidence="3" id="KW-1185">Reference proteome</keyword>
<proteinExistence type="predicted"/>
<protein>
    <recommendedName>
        <fullName evidence="1">Metallo-beta-lactamase domain-containing protein</fullName>
    </recommendedName>
</protein>
<dbReference type="Pfam" id="PF12706">
    <property type="entry name" value="Lactamase_B_2"/>
    <property type="match status" value="1"/>
</dbReference>
<dbReference type="InterPro" id="IPR001279">
    <property type="entry name" value="Metallo-B-lactamas"/>
</dbReference>
<comment type="caution">
    <text evidence="2">The sequence shown here is derived from an EMBL/GenBank/DDBJ whole genome shotgun (WGS) entry which is preliminary data.</text>
</comment>
<evidence type="ECO:0000313" key="3">
    <source>
        <dbReference type="Proteomes" id="UP001473302"/>
    </source>
</evidence>
<feature type="domain" description="Metallo-beta-lactamase" evidence="1">
    <location>
        <begin position="68"/>
        <end position="263"/>
    </location>
</feature>
<organism evidence="2 3">
    <name type="scientific">Mucor flavus</name>
    <dbReference type="NCBI Taxonomy" id="439312"/>
    <lineage>
        <taxon>Eukaryota</taxon>
        <taxon>Fungi</taxon>
        <taxon>Fungi incertae sedis</taxon>
        <taxon>Mucoromycota</taxon>
        <taxon>Mucoromycotina</taxon>
        <taxon>Mucoromycetes</taxon>
        <taxon>Mucorales</taxon>
        <taxon>Mucorineae</taxon>
        <taxon>Mucoraceae</taxon>
        <taxon>Mucor</taxon>
    </lineage>
</organism>
<name>A0ABP9Z880_9FUNG</name>
<dbReference type="Proteomes" id="UP001473302">
    <property type="component" value="Unassembled WGS sequence"/>
</dbReference>